<dbReference type="InterPro" id="IPR036056">
    <property type="entry name" value="Fibrinogen-like_C"/>
</dbReference>
<dbReference type="InterPro" id="IPR020837">
    <property type="entry name" value="Fibrinogen_CS"/>
</dbReference>
<evidence type="ECO:0000259" key="2">
    <source>
        <dbReference type="PROSITE" id="PS51406"/>
    </source>
</evidence>
<protein>
    <recommendedName>
        <fullName evidence="2">Fibrinogen C-terminal domain-containing protein</fullName>
    </recommendedName>
</protein>
<dbReference type="Pfam" id="PF00147">
    <property type="entry name" value="Fibrinogen_C"/>
    <property type="match status" value="1"/>
</dbReference>
<dbReference type="PANTHER" id="PTHR19143">
    <property type="entry name" value="FIBRINOGEN/TENASCIN/ANGIOPOEITIN"/>
    <property type="match status" value="1"/>
</dbReference>
<dbReference type="InterPro" id="IPR050373">
    <property type="entry name" value="Fibrinogen_C-term_domain"/>
</dbReference>
<dbReference type="PROSITE" id="PS51406">
    <property type="entry name" value="FIBRINOGEN_C_2"/>
    <property type="match status" value="1"/>
</dbReference>
<evidence type="ECO:0000313" key="4">
    <source>
        <dbReference type="Proteomes" id="UP000596742"/>
    </source>
</evidence>
<evidence type="ECO:0000256" key="1">
    <source>
        <dbReference type="ARBA" id="ARBA00023157"/>
    </source>
</evidence>
<reference evidence="3" key="1">
    <citation type="submission" date="2018-11" db="EMBL/GenBank/DDBJ databases">
        <authorList>
            <person name="Alioto T."/>
            <person name="Alioto T."/>
        </authorList>
    </citation>
    <scope>NUCLEOTIDE SEQUENCE</scope>
</reference>
<feature type="domain" description="Fibrinogen C-terminal" evidence="2">
    <location>
        <begin position="42"/>
        <end position="120"/>
    </location>
</feature>
<dbReference type="InterPro" id="IPR002181">
    <property type="entry name" value="Fibrinogen_a/b/g_C_dom"/>
</dbReference>
<organism evidence="3 4">
    <name type="scientific">Mytilus galloprovincialis</name>
    <name type="common">Mediterranean mussel</name>
    <dbReference type="NCBI Taxonomy" id="29158"/>
    <lineage>
        <taxon>Eukaryota</taxon>
        <taxon>Metazoa</taxon>
        <taxon>Spiralia</taxon>
        <taxon>Lophotrochozoa</taxon>
        <taxon>Mollusca</taxon>
        <taxon>Bivalvia</taxon>
        <taxon>Autobranchia</taxon>
        <taxon>Pteriomorphia</taxon>
        <taxon>Mytilida</taxon>
        <taxon>Mytiloidea</taxon>
        <taxon>Mytilidae</taxon>
        <taxon>Mytilinae</taxon>
        <taxon>Mytilus</taxon>
    </lineage>
</organism>
<name>A0A8B6GAN3_MYTGA</name>
<gene>
    <name evidence="3" type="ORF">MGAL_10B073322</name>
</gene>
<dbReference type="SUPFAM" id="SSF56496">
    <property type="entry name" value="Fibrinogen C-terminal domain-like"/>
    <property type="match status" value="1"/>
</dbReference>
<keyword evidence="4" id="KW-1185">Reference proteome</keyword>
<dbReference type="SMART" id="SM00186">
    <property type="entry name" value="FBG"/>
    <property type="match status" value="1"/>
</dbReference>
<dbReference type="PROSITE" id="PS00514">
    <property type="entry name" value="FIBRINOGEN_C_1"/>
    <property type="match status" value="1"/>
</dbReference>
<dbReference type="AlphaFoldDB" id="A0A8B6GAN3"/>
<dbReference type="Proteomes" id="UP000596742">
    <property type="component" value="Unassembled WGS sequence"/>
</dbReference>
<dbReference type="GO" id="GO:0005615">
    <property type="term" value="C:extracellular space"/>
    <property type="evidence" value="ECO:0007669"/>
    <property type="project" value="TreeGrafter"/>
</dbReference>
<evidence type="ECO:0000313" key="3">
    <source>
        <dbReference type="EMBL" id="VDI61347.1"/>
    </source>
</evidence>
<sequence>MDEDLKQHIEKMKGNLTLNFEKEIKGYVDGVHQNLTDTLSEGDAMIYSNGATFSTKDKGNACAKSKFGAWWYQSCTHSNLNGEYLRGKTPGLNAHRGVLWQKWTGFNHSLKKSEMMIRKI</sequence>
<dbReference type="Gene3D" id="3.90.215.10">
    <property type="entry name" value="Gamma Fibrinogen, chain A, domain 1"/>
    <property type="match status" value="1"/>
</dbReference>
<comment type="caution">
    <text evidence="3">The sequence shown here is derived from an EMBL/GenBank/DDBJ whole genome shotgun (WGS) entry which is preliminary data.</text>
</comment>
<accession>A0A8B6GAN3</accession>
<dbReference type="InterPro" id="IPR014716">
    <property type="entry name" value="Fibrinogen_a/b/g_C_1"/>
</dbReference>
<keyword evidence="1" id="KW-1015">Disulfide bond</keyword>
<dbReference type="EMBL" id="UYJE01008131">
    <property type="protein sequence ID" value="VDI61347.1"/>
    <property type="molecule type" value="Genomic_DNA"/>
</dbReference>
<proteinExistence type="predicted"/>
<dbReference type="OrthoDB" id="6145874at2759"/>